<proteinExistence type="predicted"/>
<gene>
    <name evidence="2" type="ORF">KUA55_08335</name>
</gene>
<dbReference type="InterPro" id="IPR037523">
    <property type="entry name" value="VOC_core"/>
</dbReference>
<evidence type="ECO:0000259" key="1">
    <source>
        <dbReference type="PROSITE" id="PS51819"/>
    </source>
</evidence>
<feature type="domain" description="VOC" evidence="1">
    <location>
        <begin position="1"/>
        <end position="127"/>
    </location>
</feature>
<dbReference type="PROSITE" id="PS51819">
    <property type="entry name" value="VOC"/>
    <property type="match status" value="1"/>
</dbReference>
<name>A0ABS6TCV4_9ENTE</name>
<dbReference type="Proteomes" id="UP000774130">
    <property type="component" value="Unassembled WGS sequence"/>
</dbReference>
<comment type="caution">
    <text evidence="2">The sequence shown here is derived from an EMBL/GenBank/DDBJ whole genome shotgun (WGS) entry which is preliminary data.</text>
</comment>
<sequence length="129" mass="14652">MMKSMSPNLMVESVEETISFYEEKLGFIMVASVPSEQGGLQFGILVKDDLTLMVQEKNNFISEYPALETDKVKPSISLYIQTDDLDSLYDNLKAVHTINTEMHTTFYGTKEFAILDNSGYVLTFTEEKK</sequence>
<dbReference type="RefSeq" id="WP_218325741.1">
    <property type="nucleotide sequence ID" value="NZ_JAHUZB010000003.1"/>
</dbReference>
<dbReference type="InterPro" id="IPR004360">
    <property type="entry name" value="Glyas_Fos-R_dOase_dom"/>
</dbReference>
<keyword evidence="3" id="KW-1185">Reference proteome</keyword>
<reference evidence="2 3" key="1">
    <citation type="submission" date="2021-06" db="EMBL/GenBank/DDBJ databases">
        <title>Enterococcus alishanensis sp. nov., a novel lactic acid bacterium isolated from fresh coffee beans.</title>
        <authorList>
            <person name="Chen Y.-S."/>
        </authorList>
    </citation>
    <scope>NUCLEOTIDE SEQUENCE [LARGE SCALE GENOMIC DNA]</scope>
    <source>
        <strain evidence="2 3">ALS3</strain>
    </source>
</reference>
<evidence type="ECO:0000313" key="3">
    <source>
        <dbReference type="Proteomes" id="UP000774130"/>
    </source>
</evidence>
<organism evidence="2 3">
    <name type="scientific">Enterococcus alishanensis</name>
    <dbReference type="NCBI Taxonomy" id="1303817"/>
    <lineage>
        <taxon>Bacteria</taxon>
        <taxon>Bacillati</taxon>
        <taxon>Bacillota</taxon>
        <taxon>Bacilli</taxon>
        <taxon>Lactobacillales</taxon>
        <taxon>Enterococcaceae</taxon>
        <taxon>Enterococcus</taxon>
    </lineage>
</organism>
<dbReference type="EMBL" id="JAHUZB010000003">
    <property type="protein sequence ID" value="MBV7390684.1"/>
    <property type="molecule type" value="Genomic_DNA"/>
</dbReference>
<accession>A0ABS6TCV4</accession>
<dbReference type="Pfam" id="PF00903">
    <property type="entry name" value="Glyoxalase"/>
    <property type="match status" value="1"/>
</dbReference>
<protein>
    <submittedName>
        <fullName evidence="2">VOC family protein</fullName>
    </submittedName>
</protein>
<evidence type="ECO:0000313" key="2">
    <source>
        <dbReference type="EMBL" id="MBV7390684.1"/>
    </source>
</evidence>